<dbReference type="AlphaFoldDB" id="A0A956LYY6"/>
<evidence type="ECO:0000256" key="2">
    <source>
        <dbReference type="ARBA" id="ARBA00023136"/>
    </source>
</evidence>
<feature type="domain" description="POTRA" evidence="3">
    <location>
        <begin position="186"/>
        <end position="270"/>
    </location>
</feature>
<evidence type="ECO:0000313" key="4">
    <source>
        <dbReference type="EMBL" id="MCA9727577.1"/>
    </source>
</evidence>
<proteinExistence type="predicted"/>
<dbReference type="EMBL" id="JAGQHR010000193">
    <property type="protein sequence ID" value="MCA9727577.1"/>
    <property type="molecule type" value="Genomic_DNA"/>
</dbReference>
<dbReference type="Gene3D" id="3.10.20.310">
    <property type="entry name" value="membrane protein fhac"/>
    <property type="match status" value="3"/>
</dbReference>
<dbReference type="PROSITE" id="PS51779">
    <property type="entry name" value="POTRA"/>
    <property type="match status" value="2"/>
</dbReference>
<protein>
    <recommendedName>
        <fullName evidence="3">POTRA domain-containing protein</fullName>
    </recommendedName>
</protein>
<reference evidence="4" key="2">
    <citation type="journal article" date="2021" name="Microbiome">
        <title>Successional dynamics and alternative stable states in a saline activated sludge microbial community over 9 years.</title>
        <authorList>
            <person name="Wang Y."/>
            <person name="Ye J."/>
            <person name="Ju F."/>
            <person name="Liu L."/>
            <person name="Boyd J.A."/>
            <person name="Deng Y."/>
            <person name="Parks D.H."/>
            <person name="Jiang X."/>
            <person name="Yin X."/>
            <person name="Woodcroft B.J."/>
            <person name="Tyson G.W."/>
            <person name="Hugenholtz P."/>
            <person name="Polz M.F."/>
            <person name="Zhang T."/>
        </authorList>
    </citation>
    <scope>NUCLEOTIDE SEQUENCE</scope>
    <source>
        <strain evidence="4">HKST-UBA01</strain>
    </source>
</reference>
<reference evidence="4" key="1">
    <citation type="submission" date="2020-04" db="EMBL/GenBank/DDBJ databases">
        <authorList>
            <person name="Zhang T."/>
        </authorList>
    </citation>
    <scope>NUCLEOTIDE SEQUENCE</scope>
    <source>
        <strain evidence="4">HKST-UBA01</strain>
    </source>
</reference>
<comment type="caution">
    <text evidence="4">The sequence shown here is derived from an EMBL/GenBank/DDBJ whole genome shotgun (WGS) entry which is preliminary data.</text>
</comment>
<accession>A0A956LYY6</accession>
<dbReference type="Proteomes" id="UP000697710">
    <property type="component" value="Unassembled WGS sequence"/>
</dbReference>
<feature type="non-terminal residue" evidence="4">
    <location>
        <position position="275"/>
    </location>
</feature>
<sequence>MPWNVVLGQSLLHSPASTFQLPEEAPDPRNQLPLARLGIEGNVRAESLLVVRSSGLEIGFPAPPQAIRSAVKSLYGLGLFANIRVLDVTAPGASERTLTISVQENPRISGISYSGNDKLGDEDLKSHLDVRAGDLLSGRKLFDAQRALQSAYLDEGYAAATVTPRVEERPSGEVELVFDIQEGKRVKIESVDFAGNQAFSDDDLRGKVSLKPNGLFRRKRYTAARMREDVAKVEDYYHNHGYKDARVTDYQAEFSQDYGTTDLHYTVEEGPFYSF</sequence>
<dbReference type="InterPro" id="IPR034746">
    <property type="entry name" value="POTRA"/>
</dbReference>
<dbReference type="GO" id="GO:0019867">
    <property type="term" value="C:outer membrane"/>
    <property type="evidence" value="ECO:0007669"/>
    <property type="project" value="InterPro"/>
</dbReference>
<organism evidence="4 5">
    <name type="scientific">Eiseniibacteriota bacterium</name>
    <dbReference type="NCBI Taxonomy" id="2212470"/>
    <lineage>
        <taxon>Bacteria</taxon>
        <taxon>Candidatus Eiseniibacteriota</taxon>
    </lineage>
</organism>
<evidence type="ECO:0000313" key="5">
    <source>
        <dbReference type="Proteomes" id="UP000697710"/>
    </source>
</evidence>
<feature type="domain" description="POTRA" evidence="3">
    <location>
        <begin position="106"/>
        <end position="183"/>
    </location>
</feature>
<evidence type="ECO:0000259" key="3">
    <source>
        <dbReference type="PROSITE" id="PS51779"/>
    </source>
</evidence>
<dbReference type="Pfam" id="PF07244">
    <property type="entry name" value="POTRA"/>
    <property type="match status" value="2"/>
</dbReference>
<comment type="subcellular location">
    <subcellularLocation>
        <location evidence="1">Membrane</location>
    </subcellularLocation>
</comment>
<name>A0A956LYY6_UNCEI</name>
<keyword evidence="2" id="KW-0472">Membrane</keyword>
<dbReference type="InterPro" id="IPR010827">
    <property type="entry name" value="BamA/TamA_POTRA"/>
</dbReference>
<evidence type="ECO:0000256" key="1">
    <source>
        <dbReference type="ARBA" id="ARBA00004370"/>
    </source>
</evidence>
<gene>
    <name evidence="4" type="ORF">KC729_07830</name>
</gene>